<evidence type="ECO:0000256" key="13">
    <source>
        <dbReference type="ARBA" id="ARBA00023146"/>
    </source>
</evidence>
<feature type="binding site" evidence="15">
    <location>
        <position position="472"/>
    </location>
    <ligand>
        <name>Mg(2+)</name>
        <dbReference type="ChEBI" id="CHEBI:18420"/>
        <note>shared with alpha subunit</note>
    </ligand>
</feature>
<dbReference type="SMART" id="SM00873">
    <property type="entry name" value="B3_4"/>
    <property type="match status" value="1"/>
</dbReference>
<organism evidence="20 21">
    <name type="scientific">Algivirga pacifica</name>
    <dbReference type="NCBI Taxonomy" id="1162670"/>
    <lineage>
        <taxon>Bacteria</taxon>
        <taxon>Pseudomonadati</taxon>
        <taxon>Bacteroidota</taxon>
        <taxon>Cytophagia</taxon>
        <taxon>Cytophagales</taxon>
        <taxon>Flammeovirgaceae</taxon>
        <taxon>Algivirga</taxon>
    </lineage>
</organism>
<dbReference type="InterPro" id="IPR002547">
    <property type="entry name" value="tRNA-bd_dom"/>
</dbReference>
<dbReference type="SMART" id="SM00896">
    <property type="entry name" value="FDX-ACB"/>
    <property type="match status" value="1"/>
</dbReference>
<dbReference type="Gene3D" id="3.30.930.10">
    <property type="entry name" value="Bira Bifunctional Protein, Domain 2"/>
    <property type="match status" value="1"/>
</dbReference>
<dbReference type="PANTHER" id="PTHR10947:SF0">
    <property type="entry name" value="PHENYLALANINE--TRNA LIGASE BETA SUBUNIT"/>
    <property type="match status" value="1"/>
</dbReference>
<keyword evidence="13 15" id="KW-0030">Aminoacyl-tRNA synthetase</keyword>
<evidence type="ECO:0000256" key="2">
    <source>
        <dbReference type="ARBA" id="ARBA00008653"/>
    </source>
</evidence>
<dbReference type="NCBIfam" id="TIGR00472">
    <property type="entry name" value="pheT_bact"/>
    <property type="match status" value="1"/>
</dbReference>
<dbReference type="InterPro" id="IPR045864">
    <property type="entry name" value="aa-tRNA-synth_II/BPL/LPL"/>
</dbReference>
<evidence type="ECO:0000256" key="6">
    <source>
        <dbReference type="ARBA" id="ARBA00022598"/>
    </source>
</evidence>
<dbReference type="NCBIfam" id="NF045760">
    <property type="entry name" value="YtpR"/>
    <property type="match status" value="1"/>
</dbReference>
<keyword evidence="7 15" id="KW-0479">Metal-binding</keyword>
<dbReference type="SMART" id="SM00874">
    <property type="entry name" value="B5"/>
    <property type="match status" value="1"/>
</dbReference>
<dbReference type="InterPro" id="IPR036690">
    <property type="entry name" value="Fdx_antiC-bd_sf"/>
</dbReference>
<keyword evidence="11 16" id="KW-0694">RNA-binding</keyword>
<comment type="similarity">
    <text evidence="2 15">Belongs to the phenylalanyl-tRNA synthetase beta subunit family. Type 1 subfamily.</text>
</comment>
<dbReference type="PANTHER" id="PTHR10947">
    <property type="entry name" value="PHENYLALANYL-TRNA SYNTHETASE BETA CHAIN AND LEUCINE-RICH REPEAT-CONTAINING PROTEIN 47"/>
    <property type="match status" value="1"/>
</dbReference>
<evidence type="ECO:0000256" key="7">
    <source>
        <dbReference type="ARBA" id="ARBA00022723"/>
    </source>
</evidence>
<evidence type="ECO:0000259" key="18">
    <source>
        <dbReference type="PROSITE" id="PS51447"/>
    </source>
</evidence>
<gene>
    <name evidence="15 20" type="primary">pheT</name>
    <name evidence="20" type="ORF">GCM10023331_37710</name>
</gene>
<dbReference type="SUPFAM" id="SSF55681">
    <property type="entry name" value="Class II aaRS and biotin synthetases"/>
    <property type="match status" value="1"/>
</dbReference>
<dbReference type="SUPFAM" id="SSF46955">
    <property type="entry name" value="Putative DNA-binding domain"/>
    <property type="match status" value="1"/>
</dbReference>
<comment type="subunit">
    <text evidence="3 15">Tetramer of two alpha and two beta subunits.</text>
</comment>
<dbReference type="InterPro" id="IPR004532">
    <property type="entry name" value="Phe-tRNA-ligase_IIc_bsu_bact"/>
</dbReference>
<evidence type="ECO:0000259" key="19">
    <source>
        <dbReference type="PROSITE" id="PS51483"/>
    </source>
</evidence>
<proteinExistence type="inferred from homology"/>
<dbReference type="Pfam" id="PF03483">
    <property type="entry name" value="B3_4"/>
    <property type="match status" value="1"/>
</dbReference>
<dbReference type="GO" id="GO:0016874">
    <property type="term" value="F:ligase activity"/>
    <property type="evidence" value="ECO:0007669"/>
    <property type="project" value="UniProtKB-KW"/>
</dbReference>
<dbReference type="PROSITE" id="PS51447">
    <property type="entry name" value="FDX_ACB"/>
    <property type="match status" value="1"/>
</dbReference>
<dbReference type="PROSITE" id="PS51483">
    <property type="entry name" value="B5"/>
    <property type="match status" value="1"/>
</dbReference>
<keyword evidence="8 15" id="KW-0547">Nucleotide-binding</keyword>
<evidence type="ECO:0000256" key="1">
    <source>
        <dbReference type="ARBA" id="ARBA00004496"/>
    </source>
</evidence>
<keyword evidence="10 15" id="KW-0460">Magnesium</keyword>
<dbReference type="CDD" id="cd00769">
    <property type="entry name" value="PheRS_beta_core"/>
    <property type="match status" value="1"/>
</dbReference>
<evidence type="ECO:0000256" key="14">
    <source>
        <dbReference type="ARBA" id="ARBA00049255"/>
    </source>
</evidence>
<dbReference type="EMBL" id="BAABJX010000062">
    <property type="protein sequence ID" value="GAA4849477.1"/>
    <property type="molecule type" value="Genomic_DNA"/>
</dbReference>
<evidence type="ECO:0000313" key="21">
    <source>
        <dbReference type="Proteomes" id="UP001500298"/>
    </source>
</evidence>
<evidence type="ECO:0000256" key="12">
    <source>
        <dbReference type="ARBA" id="ARBA00022917"/>
    </source>
</evidence>
<evidence type="ECO:0000256" key="10">
    <source>
        <dbReference type="ARBA" id="ARBA00022842"/>
    </source>
</evidence>
<dbReference type="EC" id="6.1.1.20" evidence="15"/>
<comment type="catalytic activity">
    <reaction evidence="14 15">
        <text>tRNA(Phe) + L-phenylalanine + ATP = L-phenylalanyl-tRNA(Phe) + AMP + diphosphate + H(+)</text>
        <dbReference type="Rhea" id="RHEA:19413"/>
        <dbReference type="Rhea" id="RHEA-COMP:9668"/>
        <dbReference type="Rhea" id="RHEA-COMP:9699"/>
        <dbReference type="ChEBI" id="CHEBI:15378"/>
        <dbReference type="ChEBI" id="CHEBI:30616"/>
        <dbReference type="ChEBI" id="CHEBI:33019"/>
        <dbReference type="ChEBI" id="CHEBI:58095"/>
        <dbReference type="ChEBI" id="CHEBI:78442"/>
        <dbReference type="ChEBI" id="CHEBI:78531"/>
        <dbReference type="ChEBI" id="CHEBI:456215"/>
        <dbReference type="EC" id="6.1.1.20"/>
    </reaction>
</comment>
<dbReference type="InterPro" id="IPR009061">
    <property type="entry name" value="DNA-bd_dom_put_sf"/>
</dbReference>
<reference evidence="21" key="1">
    <citation type="journal article" date="2019" name="Int. J. Syst. Evol. Microbiol.">
        <title>The Global Catalogue of Microorganisms (GCM) 10K type strain sequencing project: providing services to taxonomists for standard genome sequencing and annotation.</title>
        <authorList>
            <consortium name="The Broad Institute Genomics Platform"/>
            <consortium name="The Broad Institute Genome Sequencing Center for Infectious Disease"/>
            <person name="Wu L."/>
            <person name="Ma J."/>
        </authorList>
    </citation>
    <scope>NUCLEOTIDE SEQUENCE [LARGE SCALE GENOMIC DNA]</scope>
    <source>
        <strain evidence="21">JCM 18326</strain>
    </source>
</reference>
<feature type="domain" description="B5" evidence="19">
    <location>
        <begin position="409"/>
        <end position="485"/>
    </location>
</feature>
<evidence type="ECO:0000256" key="4">
    <source>
        <dbReference type="ARBA" id="ARBA00022490"/>
    </source>
</evidence>
<dbReference type="SUPFAM" id="SSF50249">
    <property type="entry name" value="Nucleic acid-binding proteins"/>
    <property type="match status" value="1"/>
</dbReference>
<dbReference type="PROSITE" id="PS50886">
    <property type="entry name" value="TRBD"/>
    <property type="match status" value="1"/>
</dbReference>
<feature type="domain" description="FDX-ACB" evidence="18">
    <location>
        <begin position="710"/>
        <end position="803"/>
    </location>
</feature>
<evidence type="ECO:0000256" key="11">
    <source>
        <dbReference type="ARBA" id="ARBA00022884"/>
    </source>
</evidence>
<keyword evidence="4 15" id="KW-0963">Cytoplasm</keyword>
<accession>A0ABP9DNQ5</accession>
<evidence type="ECO:0000256" key="16">
    <source>
        <dbReference type="PROSITE-ProRule" id="PRU00209"/>
    </source>
</evidence>
<dbReference type="Pfam" id="PF17759">
    <property type="entry name" value="tRNA_synthFbeta"/>
    <property type="match status" value="1"/>
</dbReference>
<evidence type="ECO:0000256" key="5">
    <source>
        <dbReference type="ARBA" id="ARBA00022555"/>
    </source>
</evidence>
<feature type="binding site" evidence="15">
    <location>
        <position position="473"/>
    </location>
    <ligand>
        <name>Mg(2+)</name>
        <dbReference type="ChEBI" id="CHEBI:18420"/>
        <note>shared with alpha subunit</note>
    </ligand>
</feature>
<name>A0ABP9DNQ5_9BACT</name>
<sequence>MKISLDWLKDFININESAEEIDHLLTMAGLEVEGIEEVETIKGGLKGLVIGEVLECGKHPDADKLSITKVDLGEGEPVQIVCGAPNVAAGQKVVVATVGTILYTPEGESFKIKKGKIRGEVSLGMICAEDEIGLGGSHDGIMVLDTDMANGTPAADYFKVGTDTVLEIGLTPNRVDGASHYGVARDLKVLTGRPLNFPSTEAFKVENNDLTMEVVVEDAEACPRYAGLTISGLTVGESPKWLKDRLNAIGVAPLNNVVDATNYILHSLGQPLHAFDAAKVKGNKIIVKKVAEGTTFVTLDEEERKLSAADLMICNAEEPMCIAGVFGGIDSGVSESTTAIFLESAYFGPDGVRATSQRHGIKTDSSFRFERGTDPNMPVEALKVAALLIQEVAGGTVSSEIVDLYPTPVADFEVAVNYKHINRLIGADIPKERVKEILEGLEMRFLQESEEGFTVAVPPYRVDVQREADIIEEILRIHGFNNVELSENLSASYLAHFPKKDADVLKAKVTQMLAGAGVSEILTNSLTSSTYVKAVQSLKDEENVEILNTLSADLDVMRQSLLFTGLEVIAHNINRQQKDLKLFEFGKVYSKVEGEYVEKNRLSMFVTGAQREETWRGKTEKSAFHDLASLVLRTFQQFNISKYKQETLQDDLFAYGLSYEHKKGTIARLGMVHPKIAKLAGVKQEVFYAEFDWDLLLALQNSNYKFVEIPKFPEVRRDLSLVLNKSTNFSEIEEVAKRTERKLLKKVNVFDVYEGENLGEGKKSYSISFTLQDAQKTLNDKVIDKTMTRLIAAFEKEVGAIIRK</sequence>
<keyword evidence="21" id="KW-1185">Reference proteome</keyword>
<keyword evidence="9 15" id="KW-0067">ATP-binding</keyword>
<dbReference type="Gene3D" id="2.40.50.140">
    <property type="entry name" value="Nucleic acid-binding proteins"/>
    <property type="match status" value="1"/>
</dbReference>
<dbReference type="CDD" id="cd02796">
    <property type="entry name" value="tRNA_bind_bactPheRS"/>
    <property type="match status" value="1"/>
</dbReference>
<dbReference type="InterPro" id="IPR020825">
    <property type="entry name" value="Phe-tRNA_synthase-like_B3/B4"/>
</dbReference>
<evidence type="ECO:0000313" key="20">
    <source>
        <dbReference type="EMBL" id="GAA4849477.1"/>
    </source>
</evidence>
<comment type="subcellular location">
    <subcellularLocation>
        <location evidence="1 15">Cytoplasm</location>
    </subcellularLocation>
</comment>
<keyword evidence="5 16" id="KW-0820">tRNA-binding</keyword>
<comment type="cofactor">
    <cofactor evidence="15">
        <name>Mg(2+)</name>
        <dbReference type="ChEBI" id="CHEBI:18420"/>
    </cofactor>
    <text evidence="15">Binds 2 magnesium ions per tetramer.</text>
</comment>
<evidence type="ECO:0000256" key="9">
    <source>
        <dbReference type="ARBA" id="ARBA00022840"/>
    </source>
</evidence>
<feature type="domain" description="TRNA-binding" evidence="17">
    <location>
        <begin position="42"/>
        <end position="155"/>
    </location>
</feature>
<dbReference type="SUPFAM" id="SSF56037">
    <property type="entry name" value="PheT/TilS domain"/>
    <property type="match status" value="1"/>
</dbReference>
<dbReference type="InterPro" id="IPR041616">
    <property type="entry name" value="PheRS_beta_core"/>
</dbReference>
<dbReference type="InterPro" id="IPR045060">
    <property type="entry name" value="Phe-tRNA-ligase_IIc_bsu"/>
</dbReference>
<dbReference type="Pfam" id="PF03147">
    <property type="entry name" value="FDX-ACB"/>
    <property type="match status" value="1"/>
</dbReference>
<feature type="binding site" evidence="15">
    <location>
        <position position="469"/>
    </location>
    <ligand>
        <name>Mg(2+)</name>
        <dbReference type="ChEBI" id="CHEBI:18420"/>
        <note>shared with alpha subunit</note>
    </ligand>
</feature>
<dbReference type="RefSeq" id="WP_345374685.1">
    <property type="nucleotide sequence ID" value="NZ_BAABJX010000062.1"/>
</dbReference>
<dbReference type="Gene3D" id="3.30.56.10">
    <property type="match status" value="2"/>
</dbReference>
<dbReference type="HAMAP" id="MF_00283">
    <property type="entry name" value="Phe_tRNA_synth_beta1"/>
    <property type="match status" value="1"/>
</dbReference>
<evidence type="ECO:0000256" key="3">
    <source>
        <dbReference type="ARBA" id="ARBA00011209"/>
    </source>
</evidence>
<comment type="caution">
    <text evidence="20">The sequence shown here is derived from an EMBL/GenBank/DDBJ whole genome shotgun (WGS) entry which is preliminary data.</text>
</comment>
<dbReference type="Gene3D" id="3.30.70.380">
    <property type="entry name" value="Ferrodoxin-fold anticodon-binding domain"/>
    <property type="match status" value="1"/>
</dbReference>
<dbReference type="SUPFAM" id="SSF54991">
    <property type="entry name" value="Anticodon-binding domain of PheRS"/>
    <property type="match status" value="1"/>
</dbReference>
<dbReference type="Gene3D" id="3.50.40.10">
    <property type="entry name" value="Phenylalanyl-trna Synthetase, Chain B, domain 3"/>
    <property type="match status" value="1"/>
</dbReference>
<evidence type="ECO:0000256" key="8">
    <source>
        <dbReference type="ARBA" id="ARBA00022741"/>
    </source>
</evidence>
<evidence type="ECO:0000259" key="17">
    <source>
        <dbReference type="PROSITE" id="PS50886"/>
    </source>
</evidence>
<dbReference type="InterPro" id="IPR005147">
    <property type="entry name" value="tRNA_synthase_B5-dom"/>
</dbReference>
<protein>
    <recommendedName>
        <fullName evidence="15">Phenylalanine--tRNA ligase beta subunit</fullName>
        <ecNumber evidence="15">6.1.1.20</ecNumber>
    </recommendedName>
    <alternativeName>
        <fullName evidence="15">Phenylalanyl-tRNA synthetase beta subunit</fullName>
        <shortName evidence="15">PheRS</shortName>
    </alternativeName>
</protein>
<dbReference type="InterPro" id="IPR005146">
    <property type="entry name" value="B3/B4_tRNA-bd"/>
</dbReference>
<dbReference type="Pfam" id="PF03484">
    <property type="entry name" value="B5"/>
    <property type="match status" value="1"/>
</dbReference>
<keyword evidence="6 15" id="KW-0436">Ligase</keyword>
<dbReference type="InterPro" id="IPR005121">
    <property type="entry name" value="Fdx_antiC-bd"/>
</dbReference>
<dbReference type="Proteomes" id="UP001500298">
    <property type="component" value="Unassembled WGS sequence"/>
</dbReference>
<feature type="binding site" evidence="15">
    <location>
        <position position="463"/>
    </location>
    <ligand>
        <name>Mg(2+)</name>
        <dbReference type="ChEBI" id="CHEBI:18420"/>
        <note>shared with alpha subunit</note>
    </ligand>
</feature>
<evidence type="ECO:0000256" key="15">
    <source>
        <dbReference type="HAMAP-Rule" id="MF_00283"/>
    </source>
</evidence>
<dbReference type="InterPro" id="IPR033714">
    <property type="entry name" value="tRNA_bind_bactPheRS"/>
</dbReference>
<keyword evidence="12 15" id="KW-0648">Protein biosynthesis</keyword>
<dbReference type="Pfam" id="PF01588">
    <property type="entry name" value="tRNA_bind"/>
    <property type="match status" value="1"/>
</dbReference>
<dbReference type="InterPro" id="IPR012340">
    <property type="entry name" value="NA-bd_OB-fold"/>
</dbReference>